<protein>
    <recommendedName>
        <fullName evidence="3">PIN domain-containing protein</fullName>
    </recommendedName>
</protein>
<name>A0A2U3NFU0_9MYCO</name>
<keyword evidence="2" id="KW-1185">Reference proteome</keyword>
<dbReference type="Proteomes" id="UP000241595">
    <property type="component" value="Unassembled WGS sequence"/>
</dbReference>
<accession>A0A2U3NFU0</accession>
<organism evidence="1 2">
    <name type="scientific">Mycobacterium terramassiliense</name>
    <dbReference type="NCBI Taxonomy" id="1841859"/>
    <lineage>
        <taxon>Bacteria</taxon>
        <taxon>Bacillati</taxon>
        <taxon>Actinomycetota</taxon>
        <taxon>Actinomycetes</taxon>
        <taxon>Mycobacteriales</taxon>
        <taxon>Mycobacteriaceae</taxon>
        <taxon>Mycobacterium</taxon>
    </lineage>
</organism>
<evidence type="ECO:0000313" key="1">
    <source>
        <dbReference type="EMBL" id="SPM30416.1"/>
    </source>
</evidence>
<evidence type="ECO:0000313" key="2">
    <source>
        <dbReference type="Proteomes" id="UP000241595"/>
    </source>
</evidence>
<evidence type="ECO:0008006" key="3">
    <source>
        <dbReference type="Google" id="ProtNLM"/>
    </source>
</evidence>
<dbReference type="AlphaFoldDB" id="A0A2U3NFU0"/>
<reference evidence="1 2" key="1">
    <citation type="submission" date="2017-01" db="EMBL/GenBank/DDBJ databases">
        <authorList>
            <consortium name="Urmite Genomes"/>
        </authorList>
    </citation>
    <scope>NUCLEOTIDE SEQUENCE [LARGE SCALE GENOMIC DNA]</scope>
    <source>
        <strain evidence="1 2">AB308</strain>
    </source>
</reference>
<gene>
    <name evidence="1" type="ORF">MTAB308_3919</name>
</gene>
<proteinExistence type="predicted"/>
<sequence>MQENFVDAEITGYRDLIPVMKNNEDRHVLAAAVRETAEVIVTFDRCGFPDEALKEYSIQGGRPATLTPGGPASV</sequence>
<dbReference type="EMBL" id="FTRV01000015">
    <property type="protein sequence ID" value="SPM30416.1"/>
    <property type="molecule type" value="Genomic_DNA"/>
</dbReference>